<dbReference type="Gene3D" id="2.40.170.20">
    <property type="entry name" value="TonB-dependent receptor, beta-barrel domain"/>
    <property type="match status" value="1"/>
</dbReference>
<dbReference type="Pfam" id="PF13715">
    <property type="entry name" value="CarbopepD_reg_2"/>
    <property type="match status" value="1"/>
</dbReference>
<dbReference type="Pfam" id="PF00593">
    <property type="entry name" value="TonB_dep_Rec_b-barrel"/>
    <property type="match status" value="1"/>
</dbReference>
<dbReference type="SUPFAM" id="SSF56935">
    <property type="entry name" value="Porins"/>
    <property type="match status" value="1"/>
</dbReference>
<evidence type="ECO:0000259" key="7">
    <source>
        <dbReference type="Pfam" id="PF07715"/>
    </source>
</evidence>
<dbReference type="InterPro" id="IPR008969">
    <property type="entry name" value="CarboxyPept-like_regulatory"/>
</dbReference>
<comment type="caution">
    <text evidence="8">The sequence shown here is derived from an EMBL/GenBank/DDBJ whole genome shotgun (WGS) entry which is preliminary data.</text>
</comment>
<dbReference type="SUPFAM" id="SSF49464">
    <property type="entry name" value="Carboxypeptidase regulatory domain-like"/>
    <property type="match status" value="1"/>
</dbReference>
<feature type="domain" description="TonB-dependent receptor plug" evidence="7">
    <location>
        <begin position="132"/>
        <end position="232"/>
    </location>
</feature>
<dbReference type="InterPro" id="IPR000531">
    <property type="entry name" value="Beta-barrel_TonB"/>
</dbReference>
<dbReference type="InterPro" id="IPR012910">
    <property type="entry name" value="Plug_dom"/>
</dbReference>
<evidence type="ECO:0000313" key="9">
    <source>
        <dbReference type="Proteomes" id="UP001596043"/>
    </source>
</evidence>
<dbReference type="PANTHER" id="PTHR40980">
    <property type="entry name" value="PLUG DOMAIN-CONTAINING PROTEIN"/>
    <property type="match status" value="1"/>
</dbReference>
<evidence type="ECO:0000313" key="8">
    <source>
        <dbReference type="EMBL" id="MFC4635449.1"/>
    </source>
</evidence>
<comment type="similarity">
    <text evidence="4">Belongs to the TonB-dependent receptor family.</text>
</comment>
<dbReference type="InterPro" id="IPR036942">
    <property type="entry name" value="Beta-barrel_TonB_sf"/>
</dbReference>
<proteinExistence type="inferred from homology"/>
<accession>A0ABV9I1W7</accession>
<keyword evidence="3" id="KW-0998">Cell outer membrane</keyword>
<evidence type="ECO:0000256" key="2">
    <source>
        <dbReference type="ARBA" id="ARBA00023136"/>
    </source>
</evidence>
<feature type="signal peptide" evidence="5">
    <location>
        <begin position="1"/>
        <end position="18"/>
    </location>
</feature>
<evidence type="ECO:0000259" key="6">
    <source>
        <dbReference type="Pfam" id="PF00593"/>
    </source>
</evidence>
<organism evidence="8 9">
    <name type="scientific">Dokdonia ponticola</name>
    <dbReference type="NCBI Taxonomy" id="2041041"/>
    <lineage>
        <taxon>Bacteria</taxon>
        <taxon>Pseudomonadati</taxon>
        <taxon>Bacteroidota</taxon>
        <taxon>Flavobacteriia</taxon>
        <taxon>Flavobacteriales</taxon>
        <taxon>Flavobacteriaceae</taxon>
        <taxon>Dokdonia</taxon>
    </lineage>
</organism>
<sequence>MKQFFLYTLFLFSIAIQAQENGSISGTLTDKESADGQPLPFASIVIKGTTQGTTSDFDGNYIIENVVPGTYTLEISFVGYETKEVPNVVVVSGQTVTINETLGASAAQLDEVIVTGTGSRKESVQALLVEQQNAVVQKQSIGADELASKGVSNAAVAVTKISGISKQEGGGNVYVRGLGDRYLNTTYNGLTLPANDIEKKNMDLGLFSSDVIQNIGVSKTYAANFYGDFAAGNVNIVAKEHSGKFFIDADLGSNANTNAIGKNFVKSEGTGYFGFYNRYQNNPFAVILSHGVDPISAGANTGVAGSISAGNSWDVGEESKLSVFATTSFGSNFEYRRGQAANVTGAANTIFQDSEIFEFSRTTTAMANIVYRVNGDHKIKYNSLFINDATDEVGRFGIDGNGFNRNTIADIDDFGFFTQNVQFEQDMIFVNQLTGTSRLNDKIKVDYGIGYNTVLARQPDRKRIALEQYDRALDNDPTTNAILYRNIEFDNQRYFQDIEDNEVNGRINLEYTASDALTFNFGYNGRSKERNFENQRYGYSIINPNTEVQDPTNFNDVFANENIGTIFNTSVFRPLEGLGSENLPGQLENTYSGQLDVHAIYADAIYTIGEKWSIVPGIRLEQFNQTISYNVINLAFNNPGSNEAKETFFLPSLNVKYALKEDQNLRFSASRTVSNPEFKEVAPFVYENVTDRVGGNPDLLNDPAFSTILNLDAKYEWFMGRGEIFSVGAFAKVINDPVNLVSANDATGTQRFFRTGDKAEVFGVEVEARKTLLRDTEENNVLTAGANITLTTTNQDLKTVSGTFNTNFNRDSDELQGASPVLINTDLSYSPTFGNYKPVANLVFSYFSDRIDALGSGQIGNIIEKGVPTLDFIWKNQINEHFEINASFKNILNPTIERVRENAVIGQSLATDLNIPVVTVVSENGQEEFISPEFALSSFKRGVNISLQLKYKF</sequence>
<gene>
    <name evidence="8" type="ORF">ACFO3O_16180</name>
</gene>
<dbReference type="PANTHER" id="PTHR40980:SF5">
    <property type="entry name" value="TONB-DEPENDENT RECEPTOR"/>
    <property type="match status" value="1"/>
</dbReference>
<dbReference type="Gene3D" id="2.170.130.10">
    <property type="entry name" value="TonB-dependent receptor, plug domain"/>
    <property type="match status" value="1"/>
</dbReference>
<dbReference type="InterPro" id="IPR037066">
    <property type="entry name" value="Plug_dom_sf"/>
</dbReference>
<keyword evidence="9" id="KW-1185">Reference proteome</keyword>
<evidence type="ECO:0000256" key="4">
    <source>
        <dbReference type="RuleBase" id="RU003357"/>
    </source>
</evidence>
<keyword evidence="5" id="KW-0732">Signal</keyword>
<feature type="domain" description="TonB-dependent receptor-like beta-barrel" evidence="6">
    <location>
        <begin position="457"/>
        <end position="850"/>
    </location>
</feature>
<keyword evidence="8" id="KW-0675">Receptor</keyword>
<keyword evidence="4" id="KW-0798">TonB box</keyword>
<comment type="subcellular location">
    <subcellularLocation>
        <location evidence="1 4">Cell outer membrane</location>
    </subcellularLocation>
</comment>
<dbReference type="RefSeq" id="WP_379980677.1">
    <property type="nucleotide sequence ID" value="NZ_JBHSFV010000010.1"/>
</dbReference>
<feature type="chain" id="PRO_5046163573" evidence="5">
    <location>
        <begin position="19"/>
        <end position="953"/>
    </location>
</feature>
<evidence type="ECO:0000256" key="3">
    <source>
        <dbReference type="ARBA" id="ARBA00023237"/>
    </source>
</evidence>
<dbReference type="Proteomes" id="UP001596043">
    <property type="component" value="Unassembled WGS sequence"/>
</dbReference>
<keyword evidence="2 4" id="KW-0472">Membrane</keyword>
<dbReference type="Gene3D" id="2.60.40.1120">
    <property type="entry name" value="Carboxypeptidase-like, regulatory domain"/>
    <property type="match status" value="1"/>
</dbReference>
<reference evidence="9" key="1">
    <citation type="journal article" date="2019" name="Int. J. Syst. Evol. Microbiol.">
        <title>The Global Catalogue of Microorganisms (GCM) 10K type strain sequencing project: providing services to taxonomists for standard genome sequencing and annotation.</title>
        <authorList>
            <consortium name="The Broad Institute Genomics Platform"/>
            <consortium name="The Broad Institute Genome Sequencing Center for Infectious Disease"/>
            <person name="Wu L."/>
            <person name="Ma J."/>
        </authorList>
    </citation>
    <scope>NUCLEOTIDE SEQUENCE [LARGE SCALE GENOMIC DNA]</scope>
    <source>
        <strain evidence="9">YJ-61-S</strain>
    </source>
</reference>
<evidence type="ECO:0000256" key="5">
    <source>
        <dbReference type="SAM" id="SignalP"/>
    </source>
</evidence>
<name>A0ABV9I1W7_9FLAO</name>
<dbReference type="EMBL" id="JBHSFV010000010">
    <property type="protein sequence ID" value="MFC4635449.1"/>
    <property type="molecule type" value="Genomic_DNA"/>
</dbReference>
<dbReference type="Pfam" id="PF07715">
    <property type="entry name" value="Plug"/>
    <property type="match status" value="1"/>
</dbReference>
<protein>
    <submittedName>
        <fullName evidence="8">TonB-dependent receptor domain-containing protein</fullName>
    </submittedName>
</protein>
<evidence type="ECO:0000256" key="1">
    <source>
        <dbReference type="ARBA" id="ARBA00004442"/>
    </source>
</evidence>